<organism evidence="2 3">
    <name type="scientific">Pseudolysinimonas kribbensis</name>
    <dbReference type="NCBI Taxonomy" id="433641"/>
    <lineage>
        <taxon>Bacteria</taxon>
        <taxon>Bacillati</taxon>
        <taxon>Actinomycetota</taxon>
        <taxon>Actinomycetes</taxon>
        <taxon>Micrococcales</taxon>
        <taxon>Microbacteriaceae</taxon>
        <taxon>Pseudolysinimonas</taxon>
    </lineage>
</organism>
<dbReference type="Proteomes" id="UP001157034">
    <property type="component" value="Unassembled WGS sequence"/>
</dbReference>
<reference evidence="3" key="1">
    <citation type="journal article" date="2019" name="Int. J. Syst. Evol. Microbiol.">
        <title>The Global Catalogue of Microorganisms (GCM) 10K type strain sequencing project: providing services to taxonomists for standard genome sequencing and annotation.</title>
        <authorList>
            <consortium name="The Broad Institute Genomics Platform"/>
            <consortium name="The Broad Institute Genome Sequencing Center for Infectious Disease"/>
            <person name="Wu L."/>
            <person name="Ma J."/>
        </authorList>
    </citation>
    <scope>NUCLEOTIDE SEQUENCE [LARGE SCALE GENOMIC DNA]</scope>
    <source>
        <strain evidence="3">NBRC 108894</strain>
    </source>
</reference>
<keyword evidence="3" id="KW-1185">Reference proteome</keyword>
<dbReference type="InterPro" id="IPR000914">
    <property type="entry name" value="SBP_5_dom"/>
</dbReference>
<dbReference type="Gene3D" id="3.90.76.10">
    <property type="entry name" value="Dipeptide-binding Protein, Domain 1"/>
    <property type="match status" value="1"/>
</dbReference>
<proteinExistence type="predicted"/>
<dbReference type="PANTHER" id="PTHR30290">
    <property type="entry name" value="PERIPLASMIC BINDING COMPONENT OF ABC TRANSPORTER"/>
    <property type="match status" value="1"/>
</dbReference>
<dbReference type="PIRSF" id="PIRSF002741">
    <property type="entry name" value="MppA"/>
    <property type="match status" value="1"/>
</dbReference>
<dbReference type="CDD" id="cd08509">
    <property type="entry name" value="PBP2_TmCBP_oligosaccharides_like"/>
    <property type="match status" value="1"/>
</dbReference>
<dbReference type="Pfam" id="PF00496">
    <property type="entry name" value="SBP_bac_5"/>
    <property type="match status" value="1"/>
</dbReference>
<dbReference type="Gene3D" id="3.40.190.10">
    <property type="entry name" value="Periplasmic binding protein-like II"/>
    <property type="match status" value="1"/>
</dbReference>
<dbReference type="SUPFAM" id="SSF53850">
    <property type="entry name" value="Periplasmic binding protein-like II"/>
    <property type="match status" value="1"/>
</dbReference>
<evidence type="ECO:0000259" key="1">
    <source>
        <dbReference type="Pfam" id="PF00496"/>
    </source>
</evidence>
<evidence type="ECO:0000313" key="2">
    <source>
        <dbReference type="EMBL" id="GMA94698.1"/>
    </source>
</evidence>
<dbReference type="Gene3D" id="3.10.105.10">
    <property type="entry name" value="Dipeptide-binding Protein, Domain 3"/>
    <property type="match status" value="1"/>
</dbReference>
<dbReference type="RefSeq" id="WP_284253595.1">
    <property type="nucleotide sequence ID" value="NZ_BSVB01000001.1"/>
</dbReference>
<dbReference type="InterPro" id="IPR030678">
    <property type="entry name" value="Peptide/Ni-bd"/>
</dbReference>
<comment type="caution">
    <text evidence="2">The sequence shown here is derived from an EMBL/GenBank/DDBJ whole genome shotgun (WGS) entry which is preliminary data.</text>
</comment>
<feature type="domain" description="Solute-binding protein family 5" evidence="1">
    <location>
        <begin position="16"/>
        <end position="378"/>
    </location>
</feature>
<evidence type="ECO:0000313" key="3">
    <source>
        <dbReference type="Proteomes" id="UP001157034"/>
    </source>
</evidence>
<name>A0ABQ6K560_9MICO</name>
<dbReference type="InterPro" id="IPR039424">
    <property type="entry name" value="SBP_5"/>
</dbReference>
<gene>
    <name evidence="2" type="ORF">GCM10025881_15220</name>
</gene>
<sequence>MIYEPLFFFNIAKAGTPQPWLAKSYAWSNGGKTITFTMRTNAKWTDGQAVTAADVAYTFNLLKSNPALNSAGLPIDSASAPNATTAVVNFTQSSYAAVDYIAGSTYILPQHVWSKISNPTTTLNPKPVGSGAYTVQSVTGQALTLKANPNYYMAGLPKVKSYRFLYFNGNQAANLAIENGQVDWANTYIPNIDTVYKKKNPKFAVSNTPVAITSLVPNFQDPVVSQLPVRQAISYALDRDTISKTVYNGYANPISTSGLISPNFDNVADPTLKDSKFEFSVSKAKSTLESAGYTMGSDGFFAKDGKELTLTVQVPSGYTDYVQALQIMVQQLKSAGINLVVQGESVNAWTSAFYNGQFQLLMTYQGFTSSPYVYYKTLIGSDGLPPIGQEDTAGNQGRYTNPEVDTLLQQIASTPDVSAQKPSFVQIQQIFARDLPVIPLFQQQNEGTFNGNHITGFPTPDNPYASSGQQQPNVGWVAMHLTPVK</sequence>
<protein>
    <submittedName>
        <fullName evidence="2">Peptide ABC transporter substrate-binding protein</fullName>
    </submittedName>
</protein>
<dbReference type="PANTHER" id="PTHR30290:SF82">
    <property type="entry name" value="ABC-TYPE DIPEPTIDE_OLIGOPEPTIDE TRANSPORT SYSTEM, PERIPLASMIC COMPONENT"/>
    <property type="match status" value="1"/>
</dbReference>
<accession>A0ABQ6K560</accession>
<dbReference type="EMBL" id="BSVB01000001">
    <property type="protein sequence ID" value="GMA94698.1"/>
    <property type="molecule type" value="Genomic_DNA"/>
</dbReference>